<accession>A0A6P5JPA7</accession>
<protein>
    <recommendedName>
        <fullName evidence="17">Tumor necrosis factor ligand superfamily member 10</fullName>
    </recommendedName>
    <alternativeName>
        <fullName evidence="18">TNF-related apoptosis-inducing ligand</fullName>
    </alternativeName>
</protein>
<evidence type="ECO:0000256" key="6">
    <source>
        <dbReference type="ARBA" id="ARBA00022525"/>
    </source>
</evidence>
<dbReference type="GO" id="GO:0046872">
    <property type="term" value="F:metal ion binding"/>
    <property type="evidence" value="ECO:0007669"/>
    <property type="project" value="UniProtKB-KW"/>
</dbReference>
<evidence type="ECO:0000256" key="18">
    <source>
        <dbReference type="ARBA" id="ARBA00083215"/>
    </source>
</evidence>
<evidence type="ECO:0000256" key="5">
    <source>
        <dbReference type="ARBA" id="ARBA00022514"/>
    </source>
</evidence>
<evidence type="ECO:0000256" key="16">
    <source>
        <dbReference type="ARBA" id="ARBA00063957"/>
    </source>
</evidence>
<evidence type="ECO:0000256" key="11">
    <source>
        <dbReference type="ARBA" id="ARBA00022833"/>
    </source>
</evidence>
<evidence type="ECO:0000256" key="15">
    <source>
        <dbReference type="ARBA" id="ARBA00055277"/>
    </source>
</evidence>
<keyword evidence="12" id="KW-0735">Signal-anchor</keyword>
<comment type="subunit">
    <text evidence="16">Homotrimer. One TNFSF10 homotrimer interacts with three TNFSF10A mononers. One TNFSF10 homotrimer interacts with three TNFSF10B mononers.</text>
</comment>
<keyword evidence="9" id="KW-0053">Apoptosis</keyword>
<comment type="subcellular location">
    <subcellularLocation>
        <location evidence="1">Cell membrane</location>
        <topology evidence="1">Single-pass type II membrane protein</topology>
    </subcellularLocation>
    <subcellularLocation>
        <location evidence="2">Secreted</location>
    </subcellularLocation>
</comment>
<dbReference type="InParanoid" id="A0A6P5JPA7"/>
<sequence length="371" mass="41755">MSLKTIISRDGPSPSQACGLLFLFPLMVQALFFAATYFYFTNELKQLAQLQDASSQSSLVCLTKEYLGARMGDPSGDAEQVDLPCLQFKWQLQQLIRKELLTIYKDYSASQGKPFPLPSLSKVNPFPPAPRAPSFLDISQSSTPLTLPNPLCISNGDNHSFTTKSQMGSLKKKHLGNLQALPKYKRQDNPSGAREKFHQSAVQRVAAHLTGNRQMSSTFSRSSLLGRASGWKINYWESSRKGHSFLHNVDVADGELIIPQTGYYYIYSQTYFRFQELEGSSASALSEKRNKQPKQLVQYIYKVTSYPEPILLLKSVKTSCWSKDSEYGLYSIYQGGVFELRENERIFVSVSNEKLIDMDKEASFFGAFLIG</sequence>
<dbReference type="CTD" id="8743"/>
<dbReference type="KEGG" id="pcw:110204161"/>
<evidence type="ECO:0000256" key="17">
    <source>
        <dbReference type="ARBA" id="ARBA00074586"/>
    </source>
</evidence>
<keyword evidence="4" id="KW-1003">Cell membrane</keyword>
<gene>
    <name evidence="22" type="primary">TNFSF10</name>
</gene>
<evidence type="ECO:0000256" key="3">
    <source>
        <dbReference type="ARBA" id="ARBA00008670"/>
    </source>
</evidence>
<evidence type="ECO:0000256" key="2">
    <source>
        <dbReference type="ARBA" id="ARBA00004613"/>
    </source>
</evidence>
<dbReference type="Gene3D" id="2.60.120.40">
    <property type="match status" value="1"/>
</dbReference>
<dbReference type="CDD" id="cd00184">
    <property type="entry name" value="TNF"/>
    <property type="match status" value="1"/>
</dbReference>
<dbReference type="PANTHER" id="PTHR11471">
    <property type="entry name" value="TUMOR NECROSIS FACTOR FAMILY MEMBER"/>
    <property type="match status" value="1"/>
</dbReference>
<feature type="transmembrane region" description="Helical" evidence="19">
    <location>
        <begin position="20"/>
        <end position="40"/>
    </location>
</feature>
<keyword evidence="5" id="KW-0202">Cytokine</keyword>
<proteinExistence type="inferred from homology"/>
<keyword evidence="7" id="KW-0597">Phosphoprotein</keyword>
<evidence type="ECO:0000256" key="10">
    <source>
        <dbReference type="ARBA" id="ARBA00022723"/>
    </source>
</evidence>
<dbReference type="InterPro" id="IPR008983">
    <property type="entry name" value="Tumour_necrosis_fac-like_dom"/>
</dbReference>
<evidence type="ECO:0000256" key="12">
    <source>
        <dbReference type="ARBA" id="ARBA00022968"/>
    </source>
</evidence>
<dbReference type="GeneID" id="110204161"/>
<dbReference type="SMART" id="SM00207">
    <property type="entry name" value="TNF"/>
    <property type="match status" value="1"/>
</dbReference>
<keyword evidence="11" id="KW-0862">Zinc</keyword>
<evidence type="ECO:0000256" key="9">
    <source>
        <dbReference type="ARBA" id="ARBA00022703"/>
    </source>
</evidence>
<dbReference type="PROSITE" id="PS50049">
    <property type="entry name" value="THD_2"/>
    <property type="match status" value="1"/>
</dbReference>
<comment type="similarity">
    <text evidence="3">Belongs to the tumor necrosis factor family.</text>
</comment>
<dbReference type="GO" id="GO:0005886">
    <property type="term" value="C:plasma membrane"/>
    <property type="evidence" value="ECO:0007669"/>
    <property type="project" value="UniProtKB-SubCell"/>
</dbReference>
<dbReference type="FunCoup" id="A0A6P5JPA7">
    <property type="interactions" value="678"/>
</dbReference>
<dbReference type="GO" id="GO:0005164">
    <property type="term" value="F:tumor necrosis factor receptor binding"/>
    <property type="evidence" value="ECO:0007669"/>
    <property type="project" value="InterPro"/>
</dbReference>
<evidence type="ECO:0000256" key="19">
    <source>
        <dbReference type="SAM" id="Phobius"/>
    </source>
</evidence>
<keyword evidence="10" id="KW-0479">Metal-binding</keyword>
<evidence type="ECO:0000256" key="1">
    <source>
        <dbReference type="ARBA" id="ARBA00004401"/>
    </source>
</evidence>
<dbReference type="InterPro" id="IPR006052">
    <property type="entry name" value="TNF_dom"/>
</dbReference>
<dbReference type="Pfam" id="PF00229">
    <property type="entry name" value="TNF"/>
    <property type="match status" value="1"/>
</dbReference>
<keyword evidence="8 19" id="KW-0812">Transmembrane</keyword>
<keyword evidence="14 19" id="KW-0472">Membrane</keyword>
<evidence type="ECO:0000259" key="20">
    <source>
        <dbReference type="PROSITE" id="PS50049"/>
    </source>
</evidence>
<dbReference type="SUPFAM" id="SSF49842">
    <property type="entry name" value="TNF-like"/>
    <property type="match status" value="1"/>
</dbReference>
<evidence type="ECO:0000256" key="13">
    <source>
        <dbReference type="ARBA" id="ARBA00022989"/>
    </source>
</evidence>
<organism evidence="21 22">
    <name type="scientific">Phascolarctos cinereus</name>
    <name type="common">Koala</name>
    <dbReference type="NCBI Taxonomy" id="38626"/>
    <lineage>
        <taxon>Eukaryota</taxon>
        <taxon>Metazoa</taxon>
        <taxon>Chordata</taxon>
        <taxon>Craniata</taxon>
        <taxon>Vertebrata</taxon>
        <taxon>Euteleostomi</taxon>
        <taxon>Mammalia</taxon>
        <taxon>Metatheria</taxon>
        <taxon>Diprotodontia</taxon>
        <taxon>Phascolarctidae</taxon>
        <taxon>Phascolarctos</taxon>
    </lineage>
</organism>
<name>A0A6P5JPA7_PHACI</name>
<keyword evidence="21" id="KW-1185">Reference proteome</keyword>
<reference evidence="22" key="1">
    <citation type="submission" date="2025-08" db="UniProtKB">
        <authorList>
            <consortium name="RefSeq"/>
        </authorList>
    </citation>
    <scope>IDENTIFICATION</scope>
    <source>
        <tissue evidence="22">Spleen</tissue>
    </source>
</reference>
<evidence type="ECO:0000256" key="8">
    <source>
        <dbReference type="ARBA" id="ARBA00022692"/>
    </source>
</evidence>
<evidence type="ECO:0000313" key="22">
    <source>
        <dbReference type="RefSeq" id="XP_020836122.1"/>
    </source>
</evidence>
<dbReference type="RefSeq" id="XP_020836122.1">
    <property type="nucleotide sequence ID" value="XM_020980463.1"/>
</dbReference>
<keyword evidence="13 19" id="KW-1133">Transmembrane helix</keyword>
<evidence type="ECO:0000256" key="14">
    <source>
        <dbReference type="ARBA" id="ARBA00023136"/>
    </source>
</evidence>
<dbReference type="GO" id="GO:0006915">
    <property type="term" value="P:apoptotic process"/>
    <property type="evidence" value="ECO:0007669"/>
    <property type="project" value="UniProtKB-KW"/>
</dbReference>
<dbReference type="GO" id="GO:0005125">
    <property type="term" value="F:cytokine activity"/>
    <property type="evidence" value="ECO:0007669"/>
    <property type="project" value="UniProtKB-KW"/>
</dbReference>
<evidence type="ECO:0000256" key="4">
    <source>
        <dbReference type="ARBA" id="ARBA00022475"/>
    </source>
</evidence>
<dbReference type="GO" id="GO:0006955">
    <property type="term" value="P:immune response"/>
    <property type="evidence" value="ECO:0007669"/>
    <property type="project" value="InterPro"/>
</dbReference>
<feature type="domain" description="THD" evidence="20">
    <location>
        <begin position="205"/>
        <end position="370"/>
    </location>
</feature>
<dbReference type="FunFam" id="2.60.120.40:FF:000014">
    <property type="entry name" value="Tumor necrosis factor ligand superfamily member"/>
    <property type="match status" value="1"/>
</dbReference>
<evidence type="ECO:0000256" key="7">
    <source>
        <dbReference type="ARBA" id="ARBA00022553"/>
    </source>
</evidence>
<keyword evidence="6" id="KW-0964">Secreted</keyword>
<dbReference type="Proteomes" id="UP000515140">
    <property type="component" value="Unplaced"/>
</dbReference>
<comment type="function">
    <text evidence="15">Cytokine that binds to TNFRSF10A/TRAILR1, TNFRSF10B/TRAILR2, TNFRSF10C/TRAILR3, TNFRSF10D/TRAILR4 and possibly also to TNFRSF11B/OPG. Induces apoptosis. Its activity may be modulated by binding to the decoy receptors TNFRSF10C/TRAILR3, TNFRSF10D/TRAILR4 and TNFRSF11B/OPG that cannot induce apoptosis.</text>
</comment>
<dbReference type="AlphaFoldDB" id="A0A6P5JPA7"/>
<dbReference type="PANTHER" id="PTHR11471:SF27">
    <property type="entry name" value="TUMOR NECROSIS FACTOR LIGAND SUPERFAMILY MEMBER 10"/>
    <property type="match status" value="1"/>
</dbReference>
<dbReference type="GO" id="GO:0005615">
    <property type="term" value="C:extracellular space"/>
    <property type="evidence" value="ECO:0007669"/>
    <property type="project" value="UniProtKB-KW"/>
</dbReference>
<dbReference type="GO" id="GO:2001238">
    <property type="term" value="P:positive regulation of extrinsic apoptotic signaling pathway"/>
    <property type="evidence" value="ECO:0007669"/>
    <property type="project" value="UniProtKB-ARBA"/>
</dbReference>
<evidence type="ECO:0000313" key="21">
    <source>
        <dbReference type="Proteomes" id="UP000515140"/>
    </source>
</evidence>